<name>A0A6J5ZRG0_9ZZZZ</name>
<dbReference type="InterPro" id="IPR011330">
    <property type="entry name" value="Glyco_hydro/deAcase_b/a-brl"/>
</dbReference>
<dbReference type="InterPro" id="IPR002509">
    <property type="entry name" value="NODB_dom"/>
</dbReference>
<evidence type="ECO:0000313" key="2">
    <source>
        <dbReference type="EMBL" id="CAB4343916.1"/>
    </source>
</evidence>
<dbReference type="PANTHER" id="PTHR10587">
    <property type="entry name" value="GLYCOSYL TRANSFERASE-RELATED"/>
    <property type="match status" value="1"/>
</dbReference>
<dbReference type="AlphaFoldDB" id="A0A6J5ZRG0"/>
<sequence>MIGTMRKQLCAVLALALVIGVGAVSFRSAHASAADSAAVAQPQPTGCVPKGARFRENGWRGSRRVALTFDGGPTSQYTSKVLAQLRKAKVHATFFIRGQFIHGHTKLLRQELAEGHELANHSYSHPHFPGSYDISRTTKLIRDATGYRPCLFRAPYGSVNDALFSRVRHQHMLTIGWDVDSWDSLYDNVSESTVYSRVVNGARPGSIILMHDGEGSHQATLRALGPILRNLKRRNLQVVPVSQLLGLRQRTAG</sequence>
<dbReference type="GO" id="GO:0016810">
    <property type="term" value="F:hydrolase activity, acting on carbon-nitrogen (but not peptide) bonds"/>
    <property type="evidence" value="ECO:0007669"/>
    <property type="project" value="InterPro"/>
</dbReference>
<dbReference type="GO" id="GO:0005975">
    <property type="term" value="P:carbohydrate metabolic process"/>
    <property type="evidence" value="ECO:0007669"/>
    <property type="project" value="InterPro"/>
</dbReference>
<dbReference type="EMBL" id="CAESAO010000067">
    <property type="protein sequence ID" value="CAB4343916.1"/>
    <property type="molecule type" value="Genomic_DNA"/>
</dbReference>
<accession>A0A6J5ZRG0</accession>
<gene>
    <name evidence="2" type="ORF">UFOPK3522_00887</name>
</gene>
<protein>
    <submittedName>
        <fullName evidence="2">Unannotated protein</fullName>
    </submittedName>
</protein>
<dbReference type="InterPro" id="IPR050248">
    <property type="entry name" value="Polysacc_deacetylase_ArnD"/>
</dbReference>
<dbReference type="Gene3D" id="3.20.20.370">
    <property type="entry name" value="Glycoside hydrolase/deacetylase"/>
    <property type="match status" value="1"/>
</dbReference>
<organism evidence="2">
    <name type="scientific">freshwater metagenome</name>
    <dbReference type="NCBI Taxonomy" id="449393"/>
    <lineage>
        <taxon>unclassified sequences</taxon>
        <taxon>metagenomes</taxon>
        <taxon>ecological metagenomes</taxon>
    </lineage>
</organism>
<dbReference type="CDD" id="cd10917">
    <property type="entry name" value="CE4_NodB_like_6s_7s"/>
    <property type="match status" value="1"/>
</dbReference>
<reference evidence="2" key="1">
    <citation type="submission" date="2020-05" db="EMBL/GenBank/DDBJ databases">
        <authorList>
            <person name="Chiriac C."/>
            <person name="Salcher M."/>
            <person name="Ghai R."/>
            <person name="Kavagutti S V."/>
        </authorList>
    </citation>
    <scope>NUCLEOTIDE SEQUENCE</scope>
</reference>
<feature type="domain" description="NodB homology" evidence="1">
    <location>
        <begin position="63"/>
        <end position="239"/>
    </location>
</feature>
<dbReference type="PROSITE" id="PS51677">
    <property type="entry name" value="NODB"/>
    <property type="match status" value="1"/>
</dbReference>
<proteinExistence type="predicted"/>
<dbReference type="Pfam" id="PF01522">
    <property type="entry name" value="Polysacc_deac_1"/>
    <property type="match status" value="1"/>
</dbReference>
<dbReference type="SUPFAM" id="SSF88713">
    <property type="entry name" value="Glycoside hydrolase/deacetylase"/>
    <property type="match status" value="1"/>
</dbReference>
<evidence type="ECO:0000259" key="1">
    <source>
        <dbReference type="PROSITE" id="PS51677"/>
    </source>
</evidence>